<feature type="signal peptide" evidence="1">
    <location>
        <begin position="1"/>
        <end position="27"/>
    </location>
</feature>
<name>A0A4Y1X357_9BACT</name>
<evidence type="ECO:0000313" key="3">
    <source>
        <dbReference type="Proteomes" id="UP000319374"/>
    </source>
</evidence>
<gene>
    <name evidence="2" type="ORF">A5CPEGH6_23750</name>
</gene>
<protein>
    <recommendedName>
        <fullName evidence="4">SPOR domain-containing protein</fullName>
    </recommendedName>
</protein>
<evidence type="ECO:0000256" key="1">
    <source>
        <dbReference type="SAM" id="SignalP"/>
    </source>
</evidence>
<evidence type="ECO:0000313" key="2">
    <source>
        <dbReference type="EMBL" id="BBL07737.1"/>
    </source>
</evidence>
<organism evidence="2 3">
    <name type="scientific">Alistipes dispar</name>
    <dbReference type="NCBI Taxonomy" id="2585119"/>
    <lineage>
        <taxon>Bacteria</taxon>
        <taxon>Pseudomonadati</taxon>
        <taxon>Bacteroidota</taxon>
        <taxon>Bacteroidia</taxon>
        <taxon>Bacteroidales</taxon>
        <taxon>Rikenellaceae</taxon>
        <taxon>Alistipes</taxon>
    </lineage>
</organism>
<reference evidence="3" key="1">
    <citation type="submission" date="2019-06" db="EMBL/GenBank/DDBJ databases">
        <title>Alistipes onderdonkii subsp. vulgaris subsp. nov., Alistipes dispar sp. nov. and Alistipes communis sp. nov., isolated from human faeces, and creation of Alistipes onderdonkii subsp. onderdonkii subsp. nov.</title>
        <authorList>
            <person name="Sakamoto M."/>
            <person name="Ikeyama N."/>
            <person name="Ogata Y."/>
            <person name="Suda W."/>
            <person name="Iino T."/>
            <person name="Hattori M."/>
            <person name="Ohkuma M."/>
        </authorList>
    </citation>
    <scope>NUCLEOTIDE SEQUENCE [LARGE SCALE GENOMIC DNA]</scope>
    <source>
        <strain evidence="3">5CPEGH6</strain>
    </source>
</reference>
<dbReference type="AlphaFoldDB" id="A0A4Y1X357"/>
<proteinExistence type="predicted"/>
<feature type="chain" id="PRO_5021253144" description="SPOR domain-containing protein" evidence="1">
    <location>
        <begin position="28"/>
        <end position="517"/>
    </location>
</feature>
<dbReference type="KEGG" id="ada:A5CPEGH6_23750"/>
<keyword evidence="1" id="KW-0732">Signal</keyword>
<sequence length="517" mass="57978">MVEMMKAKCLRMYILLCALFAAGSLGAQQLDVKARIAGLEKNGEYMSLLREDALLQAREDSVVRVVERTRTLLREDPERRQQYSQEILALENRIFEIRNAKGRLIDRINTIEQEWVLSNLDAGGAGGAAHRTSAAIPDSLKVRNLVCNPWFGEQLPAADYAALRRAQDMEMVAVDYVNRYFANYDTLKQLAETYAAVGTEAEAQEVFDRYEALQGVNRILADSLSGVWNYIFDNKNYAYGYLLDRLGQEQALVREEEALSKAMRQLAAVRGETASDAVADYFLRKRVLVDYERSVADVLGLEAASDSLRGVAGQLGAIDFRLPKVEVAERYFLDFDSVTFTKTPKYSYKNPIPECRVYERGTIYRILLGTFNTKRAVATFRGAYPLSYLVNDEGKWCYYTGGFATREEADSVQGVLRRHGFVRPEVVVWTDGEYRNLSREPEAGAAVYRVEITGTDALSEAVKQVIAGTAEGRELSRVGQQLFVVGTFEDRAVAERLAEALRQADAALEIKVAEVAE</sequence>
<dbReference type="EMBL" id="AP019736">
    <property type="protein sequence ID" value="BBL07737.1"/>
    <property type="molecule type" value="Genomic_DNA"/>
</dbReference>
<accession>A0A4Y1X357</accession>
<evidence type="ECO:0008006" key="4">
    <source>
        <dbReference type="Google" id="ProtNLM"/>
    </source>
</evidence>
<dbReference type="Proteomes" id="UP000319374">
    <property type="component" value="Chromosome"/>
</dbReference>
<keyword evidence="3" id="KW-1185">Reference proteome</keyword>